<accession>A0A8T5UUG5</accession>
<dbReference type="Proteomes" id="UP000825933">
    <property type="component" value="Unassembled WGS sequence"/>
</dbReference>
<dbReference type="CDD" id="cd06067">
    <property type="entry name" value="H2MP_MemB-H2evol"/>
    <property type="match status" value="1"/>
</dbReference>
<evidence type="ECO:0000256" key="3">
    <source>
        <dbReference type="ARBA" id="ARBA00022750"/>
    </source>
</evidence>
<dbReference type="GO" id="GO:0008047">
    <property type="term" value="F:enzyme activator activity"/>
    <property type="evidence" value="ECO:0007669"/>
    <property type="project" value="InterPro"/>
</dbReference>
<evidence type="ECO:0000256" key="4">
    <source>
        <dbReference type="ARBA" id="ARBA00022801"/>
    </source>
</evidence>
<dbReference type="EMBL" id="JAIOUQ010000007">
    <property type="protein sequence ID" value="MBZ2165596.1"/>
    <property type="molecule type" value="Genomic_DNA"/>
</dbReference>
<reference evidence="6" key="1">
    <citation type="journal article" date="2022" name="Microbiol. Resour. Announc.">
        <title>Draft Genome Sequence of a Methanogenic Archaeon from West Spitsbergen Permafrost.</title>
        <authorList>
            <person name="Trubitsyn V."/>
            <person name="Rivkina E."/>
            <person name="Shcherbakova V."/>
        </authorList>
    </citation>
    <scope>NUCLEOTIDE SEQUENCE [LARGE SCALE GENOMIC DNA]</scope>
    <source>
        <strain evidence="6">VT</strain>
    </source>
</reference>
<dbReference type="NCBIfam" id="TIGR00072">
    <property type="entry name" value="hydrog_prot"/>
    <property type="match status" value="1"/>
</dbReference>
<comment type="caution">
    <text evidence="5">The sequence shown here is derived from an EMBL/GenBank/DDBJ whole genome shotgun (WGS) entry which is preliminary data.</text>
</comment>
<comment type="similarity">
    <text evidence="1">Belongs to the peptidase A31 family.</text>
</comment>
<organism evidence="5 6">
    <name type="scientific">Methanobacterium spitsbergense</name>
    <dbReference type="NCBI Taxonomy" id="2874285"/>
    <lineage>
        <taxon>Archaea</taxon>
        <taxon>Methanobacteriati</taxon>
        <taxon>Methanobacteriota</taxon>
        <taxon>Methanomada group</taxon>
        <taxon>Methanobacteria</taxon>
        <taxon>Methanobacteriales</taxon>
        <taxon>Methanobacteriaceae</taxon>
        <taxon>Methanobacterium</taxon>
    </lineage>
</organism>
<evidence type="ECO:0000313" key="5">
    <source>
        <dbReference type="EMBL" id="MBZ2165596.1"/>
    </source>
</evidence>
<evidence type="ECO:0000313" key="6">
    <source>
        <dbReference type="Proteomes" id="UP000825933"/>
    </source>
</evidence>
<dbReference type="RefSeq" id="WP_223791205.1">
    <property type="nucleotide sequence ID" value="NZ_JAIOUQ010000007.1"/>
</dbReference>
<dbReference type="Pfam" id="PF01750">
    <property type="entry name" value="HycI"/>
    <property type="match status" value="1"/>
</dbReference>
<proteinExistence type="inferred from homology"/>
<dbReference type="GO" id="GO:0004190">
    <property type="term" value="F:aspartic-type endopeptidase activity"/>
    <property type="evidence" value="ECO:0007669"/>
    <property type="project" value="UniProtKB-KW"/>
</dbReference>
<dbReference type="InterPro" id="IPR000671">
    <property type="entry name" value="Peptidase_A31"/>
</dbReference>
<dbReference type="InterPro" id="IPR023430">
    <property type="entry name" value="Pept_HybD-like_dom_sf"/>
</dbReference>
<evidence type="ECO:0000256" key="1">
    <source>
        <dbReference type="ARBA" id="ARBA00006814"/>
    </source>
</evidence>
<dbReference type="SUPFAM" id="SSF53163">
    <property type="entry name" value="HybD-like"/>
    <property type="match status" value="1"/>
</dbReference>
<dbReference type="EC" id="3.4.23.51" evidence="5"/>
<keyword evidence="3" id="KW-0064">Aspartyl protease</keyword>
<protein>
    <submittedName>
        <fullName evidence="5">Hydrogenase maturation peptidase HycI</fullName>
        <ecNumber evidence="5">3.4.23.51</ecNumber>
    </submittedName>
</protein>
<sequence length="160" mass="18201">MLEQELKKFLKDHKLVIFLCIGNVMRGDDAIGPIVARKLKVIFKKQKDFMIINAETVPENYTGLIRKEEPSHIIFIDAVEMDMNPGEIKLIKSNEIANYSISTHAMPISFMIKYIESFTDAKILLIGVQPKNIDLSNQVSNEVKNGVEELSRILKNNLNV</sequence>
<keyword evidence="6" id="KW-1185">Reference proteome</keyword>
<evidence type="ECO:0000256" key="2">
    <source>
        <dbReference type="ARBA" id="ARBA00022670"/>
    </source>
</evidence>
<keyword evidence="2" id="KW-0645">Protease</keyword>
<dbReference type="GO" id="GO:0016485">
    <property type="term" value="P:protein processing"/>
    <property type="evidence" value="ECO:0007669"/>
    <property type="project" value="TreeGrafter"/>
</dbReference>
<dbReference type="PRINTS" id="PR00446">
    <property type="entry name" value="HYDRGNUPTAKE"/>
</dbReference>
<keyword evidence="4 5" id="KW-0378">Hydrolase</keyword>
<dbReference type="AlphaFoldDB" id="A0A8T5UUG5"/>
<gene>
    <name evidence="5" type="primary">hycI</name>
    <name evidence="5" type="ORF">K8N75_06020</name>
</gene>
<dbReference type="InterPro" id="IPR004420">
    <property type="entry name" value="Pept_A31_hyd_mat_HycI"/>
</dbReference>
<dbReference type="Gene3D" id="3.40.50.1450">
    <property type="entry name" value="HybD-like"/>
    <property type="match status" value="1"/>
</dbReference>
<name>A0A8T5UUG5_9EURY</name>
<dbReference type="NCBIfam" id="TIGR00142">
    <property type="entry name" value="hycI"/>
    <property type="match status" value="1"/>
</dbReference>
<dbReference type="PANTHER" id="PTHR30302:SF1">
    <property type="entry name" value="HYDROGENASE 2 MATURATION PROTEASE"/>
    <property type="match status" value="1"/>
</dbReference>
<dbReference type="PANTHER" id="PTHR30302">
    <property type="entry name" value="HYDROGENASE 1 MATURATION PROTEASE"/>
    <property type="match status" value="1"/>
</dbReference>